<name>A0AA41RA71_9BACT</name>
<dbReference type="SMART" id="SM00044">
    <property type="entry name" value="CYCc"/>
    <property type="match status" value="1"/>
</dbReference>
<dbReference type="GO" id="GO:0035556">
    <property type="term" value="P:intracellular signal transduction"/>
    <property type="evidence" value="ECO:0007669"/>
    <property type="project" value="InterPro"/>
</dbReference>
<comment type="caution">
    <text evidence="3">The sequence shown here is derived from an EMBL/GenBank/DDBJ whole genome shotgun (WGS) entry which is preliminary data.</text>
</comment>
<evidence type="ECO:0000313" key="3">
    <source>
        <dbReference type="EMBL" id="MCJ8501503.1"/>
    </source>
</evidence>
<dbReference type="RefSeq" id="WP_246909368.1">
    <property type="nucleotide sequence ID" value="NZ_JALJRB010000014.1"/>
</dbReference>
<keyword evidence="1" id="KW-0812">Transmembrane</keyword>
<evidence type="ECO:0000256" key="1">
    <source>
        <dbReference type="SAM" id="Phobius"/>
    </source>
</evidence>
<dbReference type="SUPFAM" id="SSF55073">
    <property type="entry name" value="Nucleotide cyclase"/>
    <property type="match status" value="1"/>
</dbReference>
<gene>
    <name evidence="3" type="ORF">MRX98_13030</name>
</gene>
<evidence type="ECO:0000259" key="2">
    <source>
        <dbReference type="PROSITE" id="PS50125"/>
    </source>
</evidence>
<organism evidence="3 4">
    <name type="scientific">Desulfatitalea alkaliphila</name>
    <dbReference type="NCBI Taxonomy" id="2929485"/>
    <lineage>
        <taxon>Bacteria</taxon>
        <taxon>Pseudomonadati</taxon>
        <taxon>Thermodesulfobacteriota</taxon>
        <taxon>Desulfobacteria</taxon>
        <taxon>Desulfobacterales</taxon>
        <taxon>Desulfosarcinaceae</taxon>
        <taxon>Desulfatitalea</taxon>
    </lineage>
</organism>
<sequence length="484" mass="53992">MENESSDPPGKPSAGIPGIRYILVAGVFWRILIIEAVLLVGSVLYRMVSENAGPVELFWYAVRIVLLVIIILLFMMITLRRFLEKKIIQPLEAVSAANLRLDVANPQVDNIPLDADAALEIRDIVKTRSKMLDALIKVSQQRLNLVNFIRDTFGRYLSRSIVNEILESPNGRNIGGRRQTVTVLMSDLRGFSDLSDDRDPEEMVRILNRYLETMTKVIHDYEGVIDEFIGDAILTVFGIPEPRPDDSLRAVACALDMQRALAHLNRQMVQEGLPTLEMGIGINTGAVVVGNLGSEARTKYGLVGSVVNVASRIESNTVGGQVLVGEATYDQVRGKVTAQSPMTVMMKGFKKPLVCYPVTAVGAPYDIALPEIDEHREARQEIRLPLALWRLEGKKVASETISGETRYLGESSLEIDIPVRLEPLTDVKLQLVFCQDVHCFSDIYGKVLAVETQNGRLRHRLRVTYMVQDDRELLRKWIADASPS</sequence>
<dbReference type="InterPro" id="IPR050697">
    <property type="entry name" value="Adenylyl/Guanylyl_Cyclase_3/4"/>
</dbReference>
<keyword evidence="1" id="KW-0472">Membrane</keyword>
<dbReference type="EMBL" id="JALJRB010000014">
    <property type="protein sequence ID" value="MCJ8501503.1"/>
    <property type="molecule type" value="Genomic_DNA"/>
</dbReference>
<dbReference type="PROSITE" id="PS50125">
    <property type="entry name" value="GUANYLATE_CYCLASE_2"/>
    <property type="match status" value="1"/>
</dbReference>
<dbReference type="PANTHER" id="PTHR43081:SF1">
    <property type="entry name" value="ADENYLATE CYCLASE, TERMINAL-DIFFERENTIATION SPECIFIC"/>
    <property type="match status" value="1"/>
</dbReference>
<dbReference type="InterPro" id="IPR001054">
    <property type="entry name" value="A/G_cyclase"/>
</dbReference>
<dbReference type="Pfam" id="PF00211">
    <property type="entry name" value="Guanylate_cyc"/>
    <property type="match status" value="1"/>
</dbReference>
<keyword evidence="4" id="KW-1185">Reference proteome</keyword>
<dbReference type="CDD" id="cd07302">
    <property type="entry name" value="CHD"/>
    <property type="match status" value="1"/>
</dbReference>
<dbReference type="AlphaFoldDB" id="A0AA41RA71"/>
<dbReference type="GO" id="GO:0004016">
    <property type="term" value="F:adenylate cyclase activity"/>
    <property type="evidence" value="ECO:0007669"/>
    <property type="project" value="UniProtKB-ARBA"/>
</dbReference>
<dbReference type="Proteomes" id="UP001165427">
    <property type="component" value="Unassembled WGS sequence"/>
</dbReference>
<dbReference type="PANTHER" id="PTHR43081">
    <property type="entry name" value="ADENYLATE CYCLASE, TERMINAL-DIFFERENTIATION SPECIFIC-RELATED"/>
    <property type="match status" value="1"/>
</dbReference>
<keyword evidence="1" id="KW-1133">Transmembrane helix</keyword>
<dbReference type="GO" id="GO:0006171">
    <property type="term" value="P:cAMP biosynthetic process"/>
    <property type="evidence" value="ECO:0007669"/>
    <property type="project" value="TreeGrafter"/>
</dbReference>
<feature type="transmembrane region" description="Helical" evidence="1">
    <location>
        <begin position="57"/>
        <end position="79"/>
    </location>
</feature>
<feature type="domain" description="Guanylate cyclase" evidence="2">
    <location>
        <begin position="182"/>
        <end position="314"/>
    </location>
</feature>
<proteinExistence type="predicted"/>
<reference evidence="3" key="1">
    <citation type="submission" date="2022-04" db="EMBL/GenBank/DDBJ databases">
        <title>Desulfatitalea alkaliphila sp. nov., a novel anaerobic sulfate-reducing bacterium isolated from terrestrial mud volcano, Taman Peninsula, Russia.</title>
        <authorList>
            <person name="Khomyakova M.A."/>
            <person name="Merkel A.Y."/>
            <person name="Slobodkin A.I."/>
        </authorList>
    </citation>
    <scope>NUCLEOTIDE SEQUENCE</scope>
    <source>
        <strain evidence="3">M08but</strain>
    </source>
</reference>
<protein>
    <submittedName>
        <fullName evidence="3">Adenylate/guanylate cyclase domain-containing protein</fullName>
    </submittedName>
</protein>
<accession>A0AA41RA71</accession>
<evidence type="ECO:0000313" key="4">
    <source>
        <dbReference type="Proteomes" id="UP001165427"/>
    </source>
</evidence>
<feature type="transmembrane region" description="Helical" evidence="1">
    <location>
        <begin position="21"/>
        <end position="45"/>
    </location>
</feature>
<dbReference type="InterPro" id="IPR029787">
    <property type="entry name" value="Nucleotide_cyclase"/>
</dbReference>
<dbReference type="Gene3D" id="3.30.70.1230">
    <property type="entry name" value="Nucleotide cyclase"/>
    <property type="match status" value="1"/>
</dbReference>